<dbReference type="InterPro" id="IPR032675">
    <property type="entry name" value="LRR_dom_sf"/>
</dbReference>
<feature type="region of interest" description="Disordered" evidence="1">
    <location>
        <begin position="1"/>
        <end position="45"/>
    </location>
</feature>
<gene>
    <name evidence="2" type="ORF">AOQ84DRAFT_379692</name>
</gene>
<keyword evidence="3" id="KW-1185">Reference proteome</keyword>
<evidence type="ECO:0000256" key="1">
    <source>
        <dbReference type="SAM" id="MobiDB-lite"/>
    </source>
</evidence>
<dbReference type="Proteomes" id="UP000250140">
    <property type="component" value="Unassembled WGS sequence"/>
</dbReference>
<dbReference type="Gene3D" id="3.80.10.10">
    <property type="entry name" value="Ribonuclease Inhibitor"/>
    <property type="match status" value="1"/>
</dbReference>
<feature type="compositionally biased region" description="Polar residues" evidence="1">
    <location>
        <begin position="1"/>
        <end position="11"/>
    </location>
</feature>
<evidence type="ECO:0000313" key="2">
    <source>
        <dbReference type="EMBL" id="OCL05322.1"/>
    </source>
</evidence>
<organism evidence="2 3">
    <name type="scientific">Glonium stellatum</name>
    <dbReference type="NCBI Taxonomy" id="574774"/>
    <lineage>
        <taxon>Eukaryota</taxon>
        <taxon>Fungi</taxon>
        <taxon>Dikarya</taxon>
        <taxon>Ascomycota</taxon>
        <taxon>Pezizomycotina</taxon>
        <taxon>Dothideomycetes</taxon>
        <taxon>Pleosporomycetidae</taxon>
        <taxon>Gloniales</taxon>
        <taxon>Gloniaceae</taxon>
        <taxon>Glonium</taxon>
    </lineage>
</organism>
<name>A0A8E2EUT4_9PEZI</name>
<dbReference type="OrthoDB" id="120976at2759"/>
<sequence length="377" mass="41869">MSTNQLLNSALNPPLTATKRKAAINTSSDFDSSGPFANKRPTKRLRGASAAIPRCPLADRSTNVLRTEYSGCPVDLEDPSMYEDIDIEGENPDESPLDVLRLRVIKQLEGNDSAQCHPDMRFIRSARSSKEIARILSERGWWSPLLLGFFVDKPADEIMLSCSIGLRDHPTVYLTQLFRMGAFAQLLRLDISHISLTPHDISLLRLLPRLSSLDISFTNATTHHLLHLATHERSLKDLNLSGNADINDDCRVPLSVLSKLQALHLRGTAVTVPCLRLLVYALPTDCRFITLPLHCLNFLNNRHRQYCTAIPVGYAEDPRKAPHLALSMLKKNLELHKRANANILTTGSKADLVERLSSLLCARVADGRVIRRVGGGP</sequence>
<dbReference type="EMBL" id="KV750317">
    <property type="protein sequence ID" value="OCL05322.1"/>
    <property type="molecule type" value="Genomic_DNA"/>
</dbReference>
<dbReference type="SUPFAM" id="SSF52047">
    <property type="entry name" value="RNI-like"/>
    <property type="match status" value="1"/>
</dbReference>
<protein>
    <submittedName>
        <fullName evidence="2">Uncharacterized protein</fullName>
    </submittedName>
</protein>
<dbReference type="AlphaFoldDB" id="A0A8E2EUT4"/>
<evidence type="ECO:0000313" key="3">
    <source>
        <dbReference type="Proteomes" id="UP000250140"/>
    </source>
</evidence>
<reference evidence="2 3" key="1">
    <citation type="journal article" date="2016" name="Nat. Commun.">
        <title>Ectomycorrhizal ecology is imprinted in the genome of the dominant symbiotic fungus Cenococcum geophilum.</title>
        <authorList>
            <consortium name="DOE Joint Genome Institute"/>
            <person name="Peter M."/>
            <person name="Kohler A."/>
            <person name="Ohm R.A."/>
            <person name="Kuo A."/>
            <person name="Krutzmann J."/>
            <person name="Morin E."/>
            <person name="Arend M."/>
            <person name="Barry K.W."/>
            <person name="Binder M."/>
            <person name="Choi C."/>
            <person name="Clum A."/>
            <person name="Copeland A."/>
            <person name="Grisel N."/>
            <person name="Haridas S."/>
            <person name="Kipfer T."/>
            <person name="LaButti K."/>
            <person name="Lindquist E."/>
            <person name="Lipzen A."/>
            <person name="Maire R."/>
            <person name="Meier B."/>
            <person name="Mihaltcheva S."/>
            <person name="Molinier V."/>
            <person name="Murat C."/>
            <person name="Poggeler S."/>
            <person name="Quandt C.A."/>
            <person name="Sperisen C."/>
            <person name="Tritt A."/>
            <person name="Tisserant E."/>
            <person name="Crous P.W."/>
            <person name="Henrissat B."/>
            <person name="Nehls U."/>
            <person name="Egli S."/>
            <person name="Spatafora J.W."/>
            <person name="Grigoriev I.V."/>
            <person name="Martin F.M."/>
        </authorList>
    </citation>
    <scope>NUCLEOTIDE SEQUENCE [LARGE SCALE GENOMIC DNA]</scope>
    <source>
        <strain evidence="2 3">CBS 207.34</strain>
    </source>
</reference>
<accession>A0A8E2EUT4</accession>
<proteinExistence type="predicted"/>